<organism evidence="2 3">
    <name type="scientific">Verticillium longisporum</name>
    <name type="common">Verticillium dahliae var. longisporum</name>
    <dbReference type="NCBI Taxonomy" id="100787"/>
    <lineage>
        <taxon>Eukaryota</taxon>
        <taxon>Fungi</taxon>
        <taxon>Dikarya</taxon>
        <taxon>Ascomycota</taxon>
        <taxon>Pezizomycotina</taxon>
        <taxon>Sordariomycetes</taxon>
        <taxon>Hypocreomycetidae</taxon>
        <taxon>Glomerellales</taxon>
        <taxon>Plectosphaerellaceae</taxon>
        <taxon>Verticillium</taxon>
    </lineage>
</organism>
<protein>
    <recommendedName>
        <fullName evidence="4">Pectate lyase</fullName>
    </recommendedName>
</protein>
<name>A0A8I2ZEY8_VERLO</name>
<evidence type="ECO:0000313" key="3">
    <source>
        <dbReference type="Proteomes" id="UP000689129"/>
    </source>
</evidence>
<feature type="signal peptide" evidence="1">
    <location>
        <begin position="1"/>
        <end position="16"/>
    </location>
</feature>
<proteinExistence type="predicted"/>
<evidence type="ECO:0008006" key="4">
    <source>
        <dbReference type="Google" id="ProtNLM"/>
    </source>
</evidence>
<sequence>MRFITVAAVLASGVFAAPSSEILENRDELGYGSEIDGYVYSANITLEQIEGLDLSLYPDIFKPAVDLDPEATEVFLAQLESRNIEARAGVTTKVNIGTTRIDYGCDASIRTTISNGIRALCHNGWCDFGKKYSRKVKWTNGGAIHERNIEVRADGHYTGKNTRHYLQEAALKTINGDTAKPERRCFQIGNQWGLLQDVQVFKCHSG</sequence>
<dbReference type="AlphaFoldDB" id="A0A8I2ZEY8"/>
<accession>A0A8I2ZEY8</accession>
<dbReference type="Proteomes" id="UP000689129">
    <property type="component" value="Unassembled WGS sequence"/>
</dbReference>
<gene>
    <name evidence="2" type="ORF">HYQ45_012937</name>
</gene>
<dbReference type="OrthoDB" id="4842490at2759"/>
<dbReference type="EMBL" id="JAEMWZ010000305">
    <property type="protein sequence ID" value="KAG7126351.1"/>
    <property type="molecule type" value="Genomic_DNA"/>
</dbReference>
<evidence type="ECO:0000313" key="2">
    <source>
        <dbReference type="EMBL" id="KAG7126351.1"/>
    </source>
</evidence>
<evidence type="ECO:0000256" key="1">
    <source>
        <dbReference type="SAM" id="SignalP"/>
    </source>
</evidence>
<comment type="caution">
    <text evidence="2">The sequence shown here is derived from an EMBL/GenBank/DDBJ whole genome shotgun (WGS) entry which is preliminary data.</text>
</comment>
<keyword evidence="1" id="KW-0732">Signal</keyword>
<feature type="chain" id="PRO_5034949278" description="Pectate lyase" evidence="1">
    <location>
        <begin position="17"/>
        <end position="206"/>
    </location>
</feature>
<reference evidence="2" key="1">
    <citation type="journal article" date="2021" name="Mol. Plant Pathol.">
        <title>A 20-kb lineage-specific genomic region tames virulence in pathogenic amphidiploid Verticillium longisporum.</title>
        <authorList>
            <person name="Harting R."/>
            <person name="Starke J."/>
            <person name="Kusch H."/>
            <person name="Poggeler S."/>
            <person name="Maurus I."/>
            <person name="Schluter R."/>
            <person name="Landesfeind M."/>
            <person name="Bulla I."/>
            <person name="Nowrousian M."/>
            <person name="de Jonge R."/>
            <person name="Stahlhut G."/>
            <person name="Hoff K.J."/>
            <person name="Asshauer K.P."/>
            <person name="Thurmer A."/>
            <person name="Stanke M."/>
            <person name="Daniel R."/>
            <person name="Morgenstern B."/>
            <person name="Thomma B.P.H.J."/>
            <person name="Kronstad J.W."/>
            <person name="Braus-Stromeyer S.A."/>
            <person name="Braus G.H."/>
        </authorList>
    </citation>
    <scope>NUCLEOTIDE SEQUENCE</scope>
    <source>
        <strain evidence="2">Vl32</strain>
    </source>
</reference>